<sequence>MHHTNKDEKNIVLLAVENRQPHVYQFLLKRNVLKGSVFKEVDKNGNSALDLAAKLGDHKPWLIPGAALQMQWEFKWYELGLAVAPCHGRPWASGQGHGQGLSWHAYGWLADMPSMGVAGAPCLVRVDGALSLRACALMPWHGCGALAARAVGVSRVPMGTNAASSWHLSSQACLSQPMSSLRTLSTPEDVFTDTHKNLFKDGGDWLSKTSESCSVVAALIATVAFATFATVPVGVRQDVGTPILEKHPAFDVFAIASLIALCSSVTAFVMFLSILTSQHQEKDFGKALPTRLLIGLTSLFVSIGSILVSFCAGHFFVVKDRLKYVAFPVYALACLPVTFFAAVQFPLYIDLM</sequence>
<dbReference type="InterPro" id="IPR026961">
    <property type="entry name" value="PGG_dom"/>
</dbReference>
<feature type="transmembrane region" description="Helical" evidence="1">
    <location>
        <begin position="292"/>
        <end position="317"/>
    </location>
</feature>
<accession>A0A6A1WPE8</accession>
<comment type="caution">
    <text evidence="3">The sequence shown here is derived from an EMBL/GenBank/DDBJ whole genome shotgun (WGS) entry which is preliminary data.</text>
</comment>
<feature type="transmembrane region" description="Helical" evidence="1">
    <location>
        <begin position="329"/>
        <end position="349"/>
    </location>
</feature>
<reference evidence="3 4" key="1">
    <citation type="journal article" date="2019" name="Plant Biotechnol. J.">
        <title>The red bayberry genome and genetic basis of sex determination.</title>
        <authorList>
            <person name="Jia H.M."/>
            <person name="Jia H.J."/>
            <person name="Cai Q.L."/>
            <person name="Wang Y."/>
            <person name="Zhao H.B."/>
            <person name="Yang W.F."/>
            <person name="Wang G.Y."/>
            <person name="Li Y.H."/>
            <person name="Zhan D.L."/>
            <person name="Shen Y.T."/>
            <person name="Niu Q.F."/>
            <person name="Chang L."/>
            <person name="Qiu J."/>
            <person name="Zhao L."/>
            <person name="Xie H.B."/>
            <person name="Fu W.Y."/>
            <person name="Jin J."/>
            <person name="Li X.W."/>
            <person name="Jiao Y."/>
            <person name="Zhou C.C."/>
            <person name="Tu T."/>
            <person name="Chai C.Y."/>
            <person name="Gao J.L."/>
            <person name="Fan L.J."/>
            <person name="van de Weg E."/>
            <person name="Wang J.Y."/>
            <person name="Gao Z.S."/>
        </authorList>
    </citation>
    <scope>NUCLEOTIDE SEQUENCE [LARGE SCALE GENOMIC DNA]</scope>
    <source>
        <tissue evidence="3">Leaves</tissue>
    </source>
</reference>
<feature type="domain" description="PGG" evidence="2">
    <location>
        <begin position="204"/>
        <end position="316"/>
    </location>
</feature>
<dbReference type="OrthoDB" id="1868897at2759"/>
<protein>
    <recommendedName>
        <fullName evidence="2">PGG domain-containing protein</fullName>
    </recommendedName>
</protein>
<keyword evidence="1" id="KW-0812">Transmembrane</keyword>
<evidence type="ECO:0000259" key="2">
    <source>
        <dbReference type="Pfam" id="PF13962"/>
    </source>
</evidence>
<organism evidence="3 4">
    <name type="scientific">Morella rubra</name>
    <name type="common">Chinese bayberry</name>
    <dbReference type="NCBI Taxonomy" id="262757"/>
    <lineage>
        <taxon>Eukaryota</taxon>
        <taxon>Viridiplantae</taxon>
        <taxon>Streptophyta</taxon>
        <taxon>Embryophyta</taxon>
        <taxon>Tracheophyta</taxon>
        <taxon>Spermatophyta</taxon>
        <taxon>Magnoliopsida</taxon>
        <taxon>eudicotyledons</taxon>
        <taxon>Gunneridae</taxon>
        <taxon>Pentapetalae</taxon>
        <taxon>rosids</taxon>
        <taxon>fabids</taxon>
        <taxon>Fagales</taxon>
        <taxon>Myricaceae</taxon>
        <taxon>Morella</taxon>
    </lineage>
</organism>
<dbReference type="EMBL" id="RXIC02000019">
    <property type="protein sequence ID" value="KAB1227044.1"/>
    <property type="molecule type" value="Genomic_DNA"/>
</dbReference>
<evidence type="ECO:0000313" key="4">
    <source>
        <dbReference type="Proteomes" id="UP000516437"/>
    </source>
</evidence>
<dbReference type="PANTHER" id="PTHR24177">
    <property type="entry name" value="CASKIN"/>
    <property type="match status" value="1"/>
</dbReference>
<evidence type="ECO:0000256" key="1">
    <source>
        <dbReference type="SAM" id="Phobius"/>
    </source>
</evidence>
<proteinExistence type="predicted"/>
<keyword evidence="1" id="KW-1133">Transmembrane helix</keyword>
<dbReference type="PANTHER" id="PTHR24177:SF103">
    <property type="entry name" value="PGG DOMAIN-CONTAINING PROTEIN"/>
    <property type="match status" value="1"/>
</dbReference>
<dbReference type="Pfam" id="PF13962">
    <property type="entry name" value="PGG"/>
    <property type="match status" value="1"/>
</dbReference>
<name>A0A6A1WPE8_9ROSI</name>
<dbReference type="Proteomes" id="UP000516437">
    <property type="component" value="Chromosome 1"/>
</dbReference>
<dbReference type="GO" id="GO:0016020">
    <property type="term" value="C:membrane"/>
    <property type="evidence" value="ECO:0007669"/>
    <property type="project" value="TreeGrafter"/>
</dbReference>
<feature type="transmembrane region" description="Helical" evidence="1">
    <location>
        <begin position="215"/>
        <end position="233"/>
    </location>
</feature>
<dbReference type="AlphaFoldDB" id="A0A6A1WPE8"/>
<gene>
    <name evidence="3" type="ORF">CJ030_MR1G014934</name>
</gene>
<feature type="transmembrane region" description="Helical" evidence="1">
    <location>
        <begin position="253"/>
        <end position="272"/>
    </location>
</feature>
<keyword evidence="4" id="KW-1185">Reference proteome</keyword>
<keyword evidence="1" id="KW-0472">Membrane</keyword>
<evidence type="ECO:0000313" key="3">
    <source>
        <dbReference type="EMBL" id="KAB1227044.1"/>
    </source>
</evidence>